<evidence type="ECO:0000313" key="2">
    <source>
        <dbReference type="EMBL" id="GGS27570.1"/>
    </source>
</evidence>
<protein>
    <submittedName>
        <fullName evidence="2">Uncharacterized protein</fullName>
    </submittedName>
</protein>
<feature type="region of interest" description="Disordered" evidence="1">
    <location>
        <begin position="1"/>
        <end position="54"/>
    </location>
</feature>
<reference evidence="3" key="1">
    <citation type="journal article" date="2019" name="Int. J. Syst. Evol. Microbiol.">
        <title>The Global Catalogue of Microorganisms (GCM) 10K type strain sequencing project: providing services to taxonomists for standard genome sequencing and annotation.</title>
        <authorList>
            <consortium name="The Broad Institute Genomics Platform"/>
            <consortium name="The Broad Institute Genome Sequencing Center for Infectious Disease"/>
            <person name="Wu L."/>
            <person name="Ma J."/>
        </authorList>
    </citation>
    <scope>NUCLEOTIDE SEQUENCE [LARGE SCALE GENOMIC DNA]</scope>
    <source>
        <strain evidence="3">JCM 31406</strain>
    </source>
</reference>
<accession>A0ABQ2SI87</accession>
<sequence>MGAADGHTQIKGETGSGPAFKGDRQAAGQRPEVRWNGVGTRRHPGSLPCGARRAGAARTVGPGVVEAAFMLGALCNFCPVPAQPLRAILGGMKPGRDGEQA</sequence>
<comment type="caution">
    <text evidence="2">The sequence shown here is derived from an EMBL/GenBank/DDBJ whole genome shotgun (WGS) entry which is preliminary data.</text>
</comment>
<evidence type="ECO:0000256" key="1">
    <source>
        <dbReference type="SAM" id="MobiDB-lite"/>
    </source>
</evidence>
<keyword evidence="3" id="KW-1185">Reference proteome</keyword>
<dbReference type="EMBL" id="BMQO01000007">
    <property type="protein sequence ID" value="GGS27570.1"/>
    <property type="molecule type" value="Genomic_DNA"/>
</dbReference>
<proteinExistence type="predicted"/>
<gene>
    <name evidence="2" type="ORF">GCM10008961_18880</name>
</gene>
<dbReference type="Proteomes" id="UP000620633">
    <property type="component" value="Unassembled WGS sequence"/>
</dbReference>
<organism evidence="2 3">
    <name type="scientific">Deinococcus knuensis</name>
    <dbReference type="NCBI Taxonomy" id="1837380"/>
    <lineage>
        <taxon>Bacteria</taxon>
        <taxon>Thermotogati</taxon>
        <taxon>Deinococcota</taxon>
        <taxon>Deinococci</taxon>
        <taxon>Deinococcales</taxon>
        <taxon>Deinococcaceae</taxon>
        <taxon>Deinococcus</taxon>
    </lineage>
</organism>
<evidence type="ECO:0000313" key="3">
    <source>
        <dbReference type="Proteomes" id="UP000620633"/>
    </source>
</evidence>
<name>A0ABQ2SI87_9DEIO</name>